<name>A0A5K3FPF0_MESCO</name>
<organism evidence="2">
    <name type="scientific">Mesocestoides corti</name>
    <name type="common">Flatworm</name>
    <dbReference type="NCBI Taxonomy" id="53468"/>
    <lineage>
        <taxon>Eukaryota</taxon>
        <taxon>Metazoa</taxon>
        <taxon>Spiralia</taxon>
        <taxon>Lophotrochozoa</taxon>
        <taxon>Platyhelminthes</taxon>
        <taxon>Cestoda</taxon>
        <taxon>Eucestoda</taxon>
        <taxon>Cyclophyllidea</taxon>
        <taxon>Mesocestoididae</taxon>
        <taxon>Mesocestoides</taxon>
    </lineage>
</organism>
<dbReference type="AlphaFoldDB" id="A0A5K3FPF0"/>
<evidence type="ECO:0000256" key="1">
    <source>
        <dbReference type="SAM" id="SignalP"/>
    </source>
</evidence>
<dbReference type="WBParaSite" id="MCU_008914-RA">
    <property type="protein sequence ID" value="MCU_008914-RA"/>
    <property type="gene ID" value="MCU_008914"/>
</dbReference>
<keyword evidence="1" id="KW-0732">Signal</keyword>
<protein>
    <submittedName>
        <fullName evidence="2">Secreted protein</fullName>
    </submittedName>
</protein>
<accession>A0A5K3FPF0</accession>
<sequence length="50" mass="5555">MIGAYGMALTIVVLAHTCQSKIDPPRANEIILLDSRESGWEHWTKNTASE</sequence>
<reference evidence="2" key="1">
    <citation type="submission" date="2019-11" db="UniProtKB">
        <authorList>
            <consortium name="WormBaseParasite"/>
        </authorList>
    </citation>
    <scope>IDENTIFICATION</scope>
</reference>
<proteinExistence type="predicted"/>
<feature type="chain" id="PRO_5024304574" evidence="1">
    <location>
        <begin position="16"/>
        <end position="50"/>
    </location>
</feature>
<evidence type="ECO:0000313" key="2">
    <source>
        <dbReference type="WBParaSite" id="MCU_008914-RA"/>
    </source>
</evidence>
<feature type="signal peptide" evidence="1">
    <location>
        <begin position="1"/>
        <end position="15"/>
    </location>
</feature>